<dbReference type="InterPro" id="IPR018721">
    <property type="entry name" value="DUF2252"/>
</dbReference>
<accession>A0ABT9IQK5</accession>
<dbReference type="PANTHER" id="PTHR39441">
    <property type="entry name" value="DUF2252 DOMAIN-CONTAINING PROTEIN"/>
    <property type="match status" value="1"/>
</dbReference>
<organism evidence="2 3">
    <name type="scientific">Arthrobacter horti</name>
    <dbReference type="NCBI Taxonomy" id="3068273"/>
    <lineage>
        <taxon>Bacteria</taxon>
        <taxon>Bacillati</taxon>
        <taxon>Actinomycetota</taxon>
        <taxon>Actinomycetes</taxon>
        <taxon>Micrococcales</taxon>
        <taxon>Micrococcaceae</taxon>
        <taxon>Arthrobacter</taxon>
    </lineage>
</organism>
<dbReference type="PANTHER" id="PTHR39441:SF1">
    <property type="entry name" value="DUF2252 DOMAIN-CONTAINING PROTEIN"/>
    <property type="match status" value="1"/>
</dbReference>
<gene>
    <name evidence="2" type="ORF">Q9R02_11760</name>
</gene>
<feature type="compositionally biased region" description="Polar residues" evidence="1">
    <location>
        <begin position="1"/>
        <end position="10"/>
    </location>
</feature>
<dbReference type="EMBL" id="JAVALS010000008">
    <property type="protein sequence ID" value="MDP5227832.1"/>
    <property type="molecule type" value="Genomic_DNA"/>
</dbReference>
<name>A0ABT9IQK5_9MICC</name>
<protein>
    <submittedName>
        <fullName evidence="2">DUF2252 domain-containing protein</fullName>
    </submittedName>
</protein>
<keyword evidence="3" id="KW-1185">Reference proteome</keyword>
<evidence type="ECO:0000313" key="2">
    <source>
        <dbReference type="EMBL" id="MDP5227832.1"/>
    </source>
</evidence>
<dbReference type="Pfam" id="PF10009">
    <property type="entry name" value="DUF2252"/>
    <property type="match status" value="1"/>
</dbReference>
<dbReference type="Proteomes" id="UP001232725">
    <property type="component" value="Unassembled WGS sequence"/>
</dbReference>
<feature type="region of interest" description="Disordered" evidence="1">
    <location>
        <begin position="209"/>
        <end position="228"/>
    </location>
</feature>
<evidence type="ECO:0000313" key="3">
    <source>
        <dbReference type="Proteomes" id="UP001232725"/>
    </source>
</evidence>
<reference evidence="2 3" key="1">
    <citation type="submission" date="2023-08" db="EMBL/GenBank/DDBJ databases">
        <title>Arthrobacter horti sp. nov., isolated from forest soil.</title>
        <authorList>
            <person name="Park M."/>
        </authorList>
    </citation>
    <scope>NUCLEOTIDE SEQUENCE [LARGE SCALE GENOMIC DNA]</scope>
    <source>
        <strain evidence="2 3">YJM1</strain>
    </source>
</reference>
<proteinExistence type="predicted"/>
<evidence type="ECO:0000256" key="1">
    <source>
        <dbReference type="SAM" id="MobiDB-lite"/>
    </source>
</evidence>
<dbReference type="RefSeq" id="WP_305996885.1">
    <property type="nucleotide sequence ID" value="NZ_JAVALS010000008.1"/>
</dbReference>
<sequence>MATQNLTLHEQLTAGRSARAEHPRKDLARLTTGDRDPLGILTEQNATRVQELIPLRQERMAASAFAFYRGAAAVMAADLARDPNSRIGVGSCGDAHLANFGFYASPERSLVFDLNDFDEAAWAPWEWDVKRLMTSFVVAGRQDGRAPKVIERAALAIVESYRRGLKDGLRLSPVQRFYTNVNAEQILDRLEGHSRRALEEALTKARRRTSGQAARKLTAPGPDGRARFVDAPPVMERVDAVTAHDFEELYRAYQRSAAIDIAFLVGHYSISDFARRVVGVGSVGTQCFVIALEEAGGDILILQAKEARESVLAQYGGIPQPKPMLDGIAGFGEGARVVGMQKILQACSDPFLGHLKTPLGDFYLRQFRDMKGGIDVSTLEDESFHGYAQACAVLLARSHSQSPAAARVSGYLGGGKRAGTALVDWAQAYADLNARDHEAFVTSLEDRTPQNRDVPREESVTA</sequence>
<comment type="caution">
    <text evidence="2">The sequence shown here is derived from an EMBL/GenBank/DDBJ whole genome shotgun (WGS) entry which is preliminary data.</text>
</comment>
<feature type="region of interest" description="Disordered" evidence="1">
    <location>
        <begin position="442"/>
        <end position="462"/>
    </location>
</feature>
<feature type="region of interest" description="Disordered" evidence="1">
    <location>
        <begin position="1"/>
        <end position="23"/>
    </location>
</feature>